<dbReference type="EMBL" id="CM041554">
    <property type="protein sequence ID" value="KAI3351923.1"/>
    <property type="molecule type" value="Genomic_DNA"/>
</dbReference>
<protein>
    <submittedName>
        <fullName evidence="1">Uncharacterized protein</fullName>
    </submittedName>
</protein>
<comment type="caution">
    <text evidence="1">The sequence shown here is derived from an EMBL/GenBank/DDBJ whole genome shotgun (WGS) entry which is preliminary data.</text>
</comment>
<dbReference type="Proteomes" id="UP000831701">
    <property type="component" value="Chromosome 24"/>
</dbReference>
<accession>A0ACB8VBN0</accession>
<name>A0ACB8VBN0_9TELE</name>
<reference evidence="1" key="1">
    <citation type="submission" date="2022-04" db="EMBL/GenBank/DDBJ databases">
        <title>Jade perch genome.</title>
        <authorList>
            <person name="Chao B."/>
        </authorList>
    </citation>
    <scope>NUCLEOTIDE SEQUENCE</scope>
    <source>
        <strain evidence="1">CB-2022</strain>
    </source>
</reference>
<gene>
    <name evidence="1" type="ORF">L3Q82_020754</name>
</gene>
<proteinExistence type="predicted"/>
<evidence type="ECO:0000313" key="1">
    <source>
        <dbReference type="EMBL" id="KAI3351923.1"/>
    </source>
</evidence>
<keyword evidence="2" id="KW-1185">Reference proteome</keyword>
<sequence length="109" mass="12202">MAHSPSLPGMNRNDGLLELNKDLERIIENIENMSGSTALQIRALSHRVRPPAVQLTWMAYDMAALRTSPELGASVRKLEEAYRRCRAAVCGDREQEEPGRPTDTTLSHM</sequence>
<organism evidence="1 2">
    <name type="scientific">Scortum barcoo</name>
    <name type="common">barcoo grunter</name>
    <dbReference type="NCBI Taxonomy" id="214431"/>
    <lineage>
        <taxon>Eukaryota</taxon>
        <taxon>Metazoa</taxon>
        <taxon>Chordata</taxon>
        <taxon>Craniata</taxon>
        <taxon>Vertebrata</taxon>
        <taxon>Euteleostomi</taxon>
        <taxon>Actinopterygii</taxon>
        <taxon>Neopterygii</taxon>
        <taxon>Teleostei</taxon>
        <taxon>Neoteleostei</taxon>
        <taxon>Acanthomorphata</taxon>
        <taxon>Eupercaria</taxon>
        <taxon>Centrarchiformes</taxon>
        <taxon>Terapontoidei</taxon>
        <taxon>Terapontidae</taxon>
        <taxon>Scortum</taxon>
    </lineage>
</organism>
<evidence type="ECO:0000313" key="2">
    <source>
        <dbReference type="Proteomes" id="UP000831701"/>
    </source>
</evidence>